<evidence type="ECO:0000256" key="6">
    <source>
        <dbReference type="ARBA" id="ARBA00023136"/>
    </source>
</evidence>
<evidence type="ECO:0000256" key="5">
    <source>
        <dbReference type="ARBA" id="ARBA00022989"/>
    </source>
</evidence>
<evidence type="ECO:0000256" key="3">
    <source>
        <dbReference type="ARBA" id="ARBA00022475"/>
    </source>
</evidence>
<dbReference type="InterPro" id="IPR058127">
    <property type="entry name" value="DedA"/>
</dbReference>
<dbReference type="STRING" id="759851.SAMN04244570_0118"/>
<feature type="transmembrane region" description="Helical" evidence="7">
    <location>
        <begin position="203"/>
        <end position="221"/>
    </location>
</feature>
<dbReference type="PANTHER" id="PTHR30353">
    <property type="entry name" value="INNER MEMBRANE PROTEIN DEDA-RELATED"/>
    <property type="match status" value="1"/>
</dbReference>
<dbReference type="NCBIfam" id="NF008102">
    <property type="entry name" value="PRK10847.1"/>
    <property type="match status" value="1"/>
</dbReference>
<evidence type="ECO:0000256" key="7">
    <source>
        <dbReference type="RuleBase" id="RU367016"/>
    </source>
</evidence>
<name>F9DUM8_9BACL</name>
<sequence>MFKRKTIYLKVRIGMTFIQNIISFILHIDEHLIEIIQNFGNWSYVILFLIVFVETGIVIFPFLPGDSLLFAAGALAAMDAFNIVLLILVFFVAAVLGDTINYHIGKAVGTAITQNRRMGKFIDRKKMRKAEDFFNKHGGKTIVIARFMPFVRTFIPFIAGSSRMNYRYFFAYNVIGAVLWVGLFTTVGYLFGNIPFVKNNFSTIILSVIVLSVLPVFYSFAKSRFQIQKN</sequence>
<accession>F9DUM8</accession>
<evidence type="ECO:0000313" key="9">
    <source>
        <dbReference type="EMBL" id="EGQ24210.1"/>
    </source>
</evidence>
<reference evidence="9 10" key="1">
    <citation type="submission" date="2011-04" db="EMBL/GenBank/DDBJ databases">
        <authorList>
            <person name="Muzny D."/>
            <person name="Qin X."/>
            <person name="Deng J."/>
            <person name="Jiang H."/>
            <person name="Liu Y."/>
            <person name="Qu J."/>
            <person name="Song X.-Z."/>
            <person name="Zhang L."/>
            <person name="Thornton R."/>
            <person name="Coyle M."/>
            <person name="Francisco L."/>
            <person name="Jackson L."/>
            <person name="Javaid M."/>
            <person name="Korchina V."/>
            <person name="Kovar C."/>
            <person name="Mata R."/>
            <person name="Mathew T."/>
            <person name="Ngo R."/>
            <person name="Nguyen L."/>
            <person name="Nguyen N."/>
            <person name="Okwuonu G."/>
            <person name="Ongeri F."/>
            <person name="Pham C."/>
            <person name="Simmons D."/>
            <person name="Wilczek-Boney K."/>
            <person name="Hale W."/>
            <person name="Jakkamsetti A."/>
            <person name="Pham P."/>
            <person name="Ruth R."/>
            <person name="San Lucas F."/>
            <person name="Warren J."/>
            <person name="Zhang J."/>
            <person name="Zhao Z."/>
            <person name="Zhou C."/>
            <person name="Zhu D."/>
            <person name="Lee S."/>
            <person name="Bess C."/>
            <person name="Blankenburg K."/>
            <person name="Forbes L."/>
            <person name="Fu Q."/>
            <person name="Gubbala S."/>
            <person name="Hirani K."/>
            <person name="Jayaseelan J.C."/>
            <person name="Lara F."/>
            <person name="Munidasa M."/>
            <person name="Palculict T."/>
            <person name="Patil S."/>
            <person name="Pu L.-L."/>
            <person name="Saada N."/>
            <person name="Tang L."/>
            <person name="Weissenberger G."/>
            <person name="Zhu Y."/>
            <person name="Hemphill L."/>
            <person name="Shang Y."/>
            <person name="Youmans B."/>
            <person name="Ayvaz T."/>
            <person name="Ross M."/>
            <person name="Santibanez J."/>
            <person name="Aqrawi P."/>
            <person name="Gross S."/>
            <person name="Joshi V."/>
            <person name="Fowler G."/>
            <person name="Nazareth L."/>
            <person name="Reid J."/>
            <person name="Worley K."/>
            <person name="Petrosino J."/>
            <person name="Highlander S."/>
            <person name="Gibbs R."/>
        </authorList>
    </citation>
    <scope>NUCLEOTIDE SEQUENCE [LARGE SCALE GENOMIC DNA]</scope>
    <source>
        <strain evidence="9 10">2681</strain>
    </source>
</reference>
<evidence type="ECO:0000256" key="4">
    <source>
        <dbReference type="ARBA" id="ARBA00022692"/>
    </source>
</evidence>
<comment type="subcellular location">
    <subcellularLocation>
        <location evidence="1 7">Cell membrane</location>
        <topology evidence="1 7">Multi-pass membrane protein</topology>
    </subcellularLocation>
</comment>
<evidence type="ECO:0000313" key="10">
    <source>
        <dbReference type="Proteomes" id="UP000005316"/>
    </source>
</evidence>
<dbReference type="AlphaFoldDB" id="F9DUM8"/>
<feature type="transmembrane region" description="Helical" evidence="7">
    <location>
        <begin position="169"/>
        <end position="191"/>
    </location>
</feature>
<feature type="transmembrane region" description="Helical" evidence="7">
    <location>
        <begin position="69"/>
        <end position="96"/>
    </location>
</feature>
<dbReference type="InterPro" id="IPR032816">
    <property type="entry name" value="VTT_dom"/>
</dbReference>
<dbReference type="eggNOG" id="COG0586">
    <property type="taxonomic scope" value="Bacteria"/>
</dbReference>
<comment type="caution">
    <text evidence="9">The sequence shown here is derived from an EMBL/GenBank/DDBJ whole genome shotgun (WGS) entry which is preliminary data.</text>
</comment>
<dbReference type="EMBL" id="AFPZ01000074">
    <property type="protein sequence ID" value="EGQ24210.1"/>
    <property type="molecule type" value="Genomic_DNA"/>
</dbReference>
<dbReference type="Proteomes" id="UP000005316">
    <property type="component" value="Unassembled WGS sequence"/>
</dbReference>
<keyword evidence="3 7" id="KW-1003">Cell membrane</keyword>
<keyword evidence="4 7" id="KW-0812">Transmembrane</keyword>
<feature type="transmembrane region" description="Helical" evidence="7">
    <location>
        <begin position="42"/>
        <end position="63"/>
    </location>
</feature>
<dbReference type="HOGENOM" id="CLU_044208_6_1_9"/>
<keyword evidence="5 7" id="KW-1133">Transmembrane helix</keyword>
<evidence type="ECO:0000256" key="1">
    <source>
        <dbReference type="ARBA" id="ARBA00004651"/>
    </source>
</evidence>
<organism evidence="9 10">
    <name type="scientific">Sporosarcina newyorkensis 2681</name>
    <dbReference type="NCBI Taxonomy" id="1027292"/>
    <lineage>
        <taxon>Bacteria</taxon>
        <taxon>Bacillati</taxon>
        <taxon>Bacillota</taxon>
        <taxon>Bacilli</taxon>
        <taxon>Bacillales</taxon>
        <taxon>Caryophanaceae</taxon>
        <taxon>Sporosarcina</taxon>
    </lineage>
</organism>
<comment type="similarity">
    <text evidence="2 7">Belongs to the DedA family.</text>
</comment>
<dbReference type="PANTHER" id="PTHR30353:SF0">
    <property type="entry name" value="TRANSMEMBRANE PROTEIN"/>
    <property type="match status" value="1"/>
</dbReference>
<proteinExistence type="inferred from homology"/>
<protein>
    <submittedName>
        <fullName evidence="9">DedA family membrane protein</fullName>
    </submittedName>
</protein>
<feature type="domain" description="VTT" evidence="8">
    <location>
        <begin position="63"/>
        <end position="189"/>
    </location>
</feature>
<dbReference type="GO" id="GO:0005886">
    <property type="term" value="C:plasma membrane"/>
    <property type="evidence" value="ECO:0007669"/>
    <property type="project" value="UniProtKB-SubCell"/>
</dbReference>
<dbReference type="Pfam" id="PF09335">
    <property type="entry name" value="VTT_dom"/>
    <property type="match status" value="1"/>
</dbReference>
<keyword evidence="6 7" id="KW-0472">Membrane</keyword>
<dbReference type="InterPro" id="IPR032818">
    <property type="entry name" value="DedA-like"/>
</dbReference>
<evidence type="ECO:0000256" key="2">
    <source>
        <dbReference type="ARBA" id="ARBA00010792"/>
    </source>
</evidence>
<gene>
    <name evidence="9" type="primary">dedA</name>
    <name evidence="9" type="ORF">HMPREF9372_2509</name>
</gene>
<evidence type="ECO:0000259" key="8">
    <source>
        <dbReference type="Pfam" id="PF09335"/>
    </source>
</evidence>